<reference evidence="1 2" key="1">
    <citation type="journal article" date="2015" name="Plant Cell">
        <title>Oil accumulation by the oleaginous diatom Fistulifera solaris as revealed by the genome and transcriptome.</title>
        <authorList>
            <person name="Tanaka T."/>
            <person name="Maeda Y."/>
            <person name="Veluchamy A."/>
            <person name="Tanaka M."/>
            <person name="Abida H."/>
            <person name="Marechal E."/>
            <person name="Bowler C."/>
            <person name="Muto M."/>
            <person name="Sunaga Y."/>
            <person name="Tanaka M."/>
            <person name="Yoshino T."/>
            <person name="Taniguchi T."/>
            <person name="Fukuda Y."/>
            <person name="Nemoto M."/>
            <person name="Matsumoto M."/>
            <person name="Wong P.S."/>
            <person name="Aburatani S."/>
            <person name="Fujibuchi W."/>
        </authorList>
    </citation>
    <scope>NUCLEOTIDE SEQUENCE [LARGE SCALE GENOMIC DNA]</scope>
    <source>
        <strain evidence="1 2">JPCC DA0580</strain>
    </source>
</reference>
<dbReference type="AlphaFoldDB" id="A0A1Z5J6P2"/>
<dbReference type="Proteomes" id="UP000198406">
    <property type="component" value="Unassembled WGS sequence"/>
</dbReference>
<accession>A0A1Z5J6P2</accession>
<sequence length="337" mass="36075">MSCATVVTALSAEVSRAHLQQAFASPSGKLTYSPELIIPEPNDPTAILLLSNAVQNLPSRIRACKANAAVLQGSVSALRTFVNEQEVARGNFPGPVPVIYSGSLERMEEIAQAGAGGILVSICDGQEISSLSDLESEAKWKEICQLAIQCGIQPVPEITIGHVTASKWTEETMEAFVDCFAKIIGADPAALIVTINSESDDQESPVAIPPVNKALNRRVPILGSVRVTAGEGRLNEESQRFKEAGFSGTLLRSDCVPGFRMNPNLEIVAGFWAHCIADLKSTKSKSFSFRAKNNMEKNALTNWANYQQSVIESGALGDPNDSYSIVNEAAGEYKGFA</sequence>
<dbReference type="EMBL" id="BDSP01000007">
    <property type="protein sequence ID" value="GAX09488.1"/>
    <property type="molecule type" value="Genomic_DNA"/>
</dbReference>
<gene>
    <name evidence="1" type="ORF">FisN_6Lh131</name>
</gene>
<organism evidence="1 2">
    <name type="scientific">Fistulifera solaris</name>
    <name type="common">Oleaginous diatom</name>
    <dbReference type="NCBI Taxonomy" id="1519565"/>
    <lineage>
        <taxon>Eukaryota</taxon>
        <taxon>Sar</taxon>
        <taxon>Stramenopiles</taxon>
        <taxon>Ochrophyta</taxon>
        <taxon>Bacillariophyta</taxon>
        <taxon>Bacillariophyceae</taxon>
        <taxon>Bacillariophycidae</taxon>
        <taxon>Naviculales</taxon>
        <taxon>Naviculaceae</taxon>
        <taxon>Fistulifera</taxon>
    </lineage>
</organism>
<evidence type="ECO:0008006" key="3">
    <source>
        <dbReference type="Google" id="ProtNLM"/>
    </source>
</evidence>
<proteinExistence type="predicted"/>
<evidence type="ECO:0000313" key="2">
    <source>
        <dbReference type="Proteomes" id="UP000198406"/>
    </source>
</evidence>
<dbReference type="OrthoDB" id="40067at2759"/>
<dbReference type="InParanoid" id="A0A1Z5J6P2"/>
<name>A0A1Z5J6P2_FISSO</name>
<comment type="caution">
    <text evidence="1">The sequence shown here is derived from an EMBL/GenBank/DDBJ whole genome shotgun (WGS) entry which is preliminary data.</text>
</comment>
<evidence type="ECO:0000313" key="1">
    <source>
        <dbReference type="EMBL" id="GAX09488.1"/>
    </source>
</evidence>
<protein>
    <recommendedName>
        <fullName evidence="3">Fructose-bisphosphate aldolase</fullName>
    </recommendedName>
</protein>
<keyword evidence="2" id="KW-1185">Reference proteome</keyword>